<dbReference type="KEGG" id="maua:101838797"/>
<dbReference type="OrthoDB" id="9838378at2759"/>
<dbReference type="eggNOG" id="ENOG502S4JK">
    <property type="taxonomic scope" value="Eukaryota"/>
</dbReference>
<dbReference type="Proteomes" id="UP000886700">
    <property type="component" value="Unplaced"/>
</dbReference>
<sequence length="325" mass="35347">MTTRSLEDLDGGLGSCLPNDDLPPLLEEPRSGRRPDSKALAGASRHADPSDWTHAPQDPGVSGAAEKELAAKEGPGTSKRMQKAETSPHGAPAPRRRSQAAPPLKPPPPPPPSLSDDLPWGDLTLNKCLVLASLVALLGWVLQLCQNAVSGEVAVAAPQQWVPPSLPPKKSAPPSAPKPPLSVPPSGPPEPKPGPPGPQALKQDEPEATEALGEPEGPQREASGEEHAPLGDRGSQKRPRKEKPRKGEKLKEKPRKDKPRREERPPRATREPRQPLPRRWEQSERGPRPWARDSRELEPEKRHPRRRRDLDARSRQKPGGGKGRD</sequence>
<feature type="region of interest" description="Disordered" evidence="1">
    <location>
        <begin position="161"/>
        <end position="325"/>
    </location>
</feature>
<dbReference type="Pfam" id="PF15312">
    <property type="entry name" value="JSRP"/>
    <property type="match status" value="1"/>
</dbReference>
<dbReference type="GeneID" id="101838797"/>
<name>A0A1U8CG89_MESAU</name>
<proteinExistence type="predicted"/>
<feature type="compositionally biased region" description="Basic and acidic residues" evidence="1">
    <location>
        <begin position="27"/>
        <end position="37"/>
    </location>
</feature>
<evidence type="ECO:0000256" key="1">
    <source>
        <dbReference type="SAM" id="MobiDB-lite"/>
    </source>
</evidence>
<feature type="compositionally biased region" description="Pro residues" evidence="1">
    <location>
        <begin position="164"/>
        <end position="198"/>
    </location>
</feature>
<gene>
    <name evidence="3" type="primary">Jsrp1</name>
</gene>
<feature type="compositionally biased region" description="Pro residues" evidence="1">
    <location>
        <begin position="103"/>
        <end position="113"/>
    </location>
</feature>
<evidence type="ECO:0000313" key="2">
    <source>
        <dbReference type="Proteomes" id="UP000886700"/>
    </source>
</evidence>
<accession>A0A1U8CG89</accession>
<organism evidence="2 3">
    <name type="scientific">Mesocricetus auratus</name>
    <name type="common">Golden hamster</name>
    <dbReference type="NCBI Taxonomy" id="10036"/>
    <lineage>
        <taxon>Eukaryota</taxon>
        <taxon>Metazoa</taxon>
        <taxon>Chordata</taxon>
        <taxon>Craniata</taxon>
        <taxon>Vertebrata</taxon>
        <taxon>Euteleostomi</taxon>
        <taxon>Mammalia</taxon>
        <taxon>Eutheria</taxon>
        <taxon>Euarchontoglires</taxon>
        <taxon>Glires</taxon>
        <taxon>Rodentia</taxon>
        <taxon>Myomorpha</taxon>
        <taxon>Muroidea</taxon>
        <taxon>Cricetidae</taxon>
        <taxon>Cricetinae</taxon>
        <taxon>Mesocricetus</taxon>
    </lineage>
</organism>
<dbReference type="GO" id="GO:0016529">
    <property type="term" value="C:sarcoplasmic reticulum"/>
    <property type="evidence" value="ECO:0007669"/>
    <property type="project" value="TreeGrafter"/>
</dbReference>
<feature type="compositionally biased region" description="Basic and acidic residues" evidence="1">
    <location>
        <begin position="245"/>
        <end position="301"/>
    </location>
</feature>
<reference evidence="3" key="1">
    <citation type="submission" date="2025-08" db="UniProtKB">
        <authorList>
            <consortium name="RefSeq"/>
        </authorList>
    </citation>
    <scope>IDENTIFICATION</scope>
    <source>
        <tissue evidence="3">Liver</tissue>
    </source>
</reference>
<dbReference type="InterPro" id="IPR026178">
    <property type="entry name" value="JSRP1"/>
</dbReference>
<feature type="compositionally biased region" description="Basic and acidic residues" evidence="1">
    <location>
        <begin position="217"/>
        <end position="230"/>
    </location>
</feature>
<evidence type="ECO:0000313" key="3">
    <source>
        <dbReference type="RefSeq" id="XP_012978452.1"/>
    </source>
</evidence>
<dbReference type="PANTHER" id="PTHR22397:SF2">
    <property type="entry name" value="JUNCTIONAL SARCOPLASMIC RETICULUM PROTEIN 1"/>
    <property type="match status" value="1"/>
</dbReference>
<feature type="region of interest" description="Disordered" evidence="1">
    <location>
        <begin position="1"/>
        <end position="121"/>
    </location>
</feature>
<keyword evidence="2" id="KW-1185">Reference proteome</keyword>
<dbReference type="PANTHER" id="PTHR22397">
    <property type="entry name" value="JUNCTIONAL SARCOPLASMIC RETICULUM PROTEIN 1"/>
    <property type="match status" value="1"/>
</dbReference>
<protein>
    <submittedName>
        <fullName evidence="3">Junctional sarcoplasmic reticulum protein 1 isoform X1</fullName>
    </submittedName>
</protein>
<dbReference type="RefSeq" id="XP_012978452.1">
    <property type="nucleotide sequence ID" value="XM_013122998.3"/>
</dbReference>
<dbReference type="AlphaFoldDB" id="A0A1U8CG89"/>
<dbReference type="GO" id="GO:0003009">
    <property type="term" value="P:skeletal muscle contraction"/>
    <property type="evidence" value="ECO:0007669"/>
    <property type="project" value="TreeGrafter"/>
</dbReference>
<dbReference type="CTD" id="126306"/>